<feature type="chain" id="PRO_5044973780" evidence="9">
    <location>
        <begin position="28"/>
        <end position="482"/>
    </location>
</feature>
<dbReference type="PANTHER" id="PTHR30203:SF20">
    <property type="entry name" value="MULTIDRUG RESISTANCE OUTER MEMBRANE PROTEIN MDTP-RELATED"/>
    <property type="match status" value="1"/>
</dbReference>
<dbReference type="Gene3D" id="2.20.200.10">
    <property type="entry name" value="Outer membrane efflux proteins (OEP)"/>
    <property type="match status" value="1"/>
</dbReference>
<keyword evidence="11" id="KW-1185">Reference proteome</keyword>
<keyword evidence="7 9" id="KW-0564">Palmitate</keyword>
<dbReference type="InterPro" id="IPR003423">
    <property type="entry name" value="OMP_efflux"/>
</dbReference>
<keyword evidence="5 9" id="KW-0732">Signal</keyword>
<evidence type="ECO:0000256" key="3">
    <source>
        <dbReference type="ARBA" id="ARBA00022452"/>
    </source>
</evidence>
<proteinExistence type="inferred from homology"/>
<geneLocation type="plasmid" evidence="10 11">
    <name>unnamed1</name>
</geneLocation>
<keyword evidence="8 9" id="KW-0449">Lipoprotein</keyword>
<evidence type="ECO:0000256" key="2">
    <source>
        <dbReference type="ARBA" id="ARBA00007613"/>
    </source>
</evidence>
<sequence length="482" mass="50897">MQSLPLLRHPRLLALCAALALAGCAQTGPEHTALAPITPAAAGLADASSAAEALPTASWWTALGDPRLDALIVQALQGNPSLAASHARFERAAALATASSTAGQAHATLGIDATRQHYSANGLVPAPIAGNTYDSGNAQVGLSWSPDFFGRHAAELEAALGQARAAQADSAAAANQLAAQVARSYVALARLLAQREVATRTLAQRQQLLDLSQQRTRAGLDSQVELTQAEAGLPDASTQIEMLDEQITLARRTLAVLCGQAPDAQRGLQPQLGALALQQVPAELGIDLLGRRPDIVAARWRVEAAGQDIARARADFYPDISLGAFIGLNAIGLDQLLQGSSRQMGVTPALRLPIFEGTRLRAQLRGREAERDTAIAQYNGAVLDAVKQAGDALASVQSLGRQQQLQTESVRKAEQAYDFALQRYRAGLSGQMVVLQTESQVIAQRRLAVDLQARQLDTRIGLMQALGGGWSDTTAQLQVSQR</sequence>
<evidence type="ECO:0000256" key="1">
    <source>
        <dbReference type="ARBA" id="ARBA00004370"/>
    </source>
</evidence>
<keyword evidence="10" id="KW-0614">Plasmid</keyword>
<evidence type="ECO:0000256" key="9">
    <source>
        <dbReference type="RuleBase" id="RU362097"/>
    </source>
</evidence>
<keyword evidence="6 9" id="KW-0472">Membrane</keyword>
<dbReference type="RefSeq" id="WP_231043918.1">
    <property type="nucleotide sequence ID" value="NZ_CP106882.1"/>
</dbReference>
<comment type="subcellular location">
    <subcellularLocation>
        <location evidence="9">Cell membrane</location>
        <topology evidence="9">Lipid-anchor</topology>
    </subcellularLocation>
    <subcellularLocation>
        <location evidence="1">Membrane</location>
    </subcellularLocation>
</comment>
<accession>A0ABY6GGH8</accession>
<dbReference type="Pfam" id="PF02321">
    <property type="entry name" value="OEP"/>
    <property type="match status" value="2"/>
</dbReference>
<reference evidence="10" key="1">
    <citation type="submission" date="2022-09" db="EMBL/GenBank/DDBJ databases">
        <title>The complete genome of Acidovorax sp. 5MLIR.</title>
        <authorList>
            <person name="Liu L."/>
            <person name="Yue J."/>
            <person name="Yang F."/>
            <person name="Yuan J."/>
            <person name="Li L."/>
        </authorList>
    </citation>
    <scope>NUCLEOTIDE SEQUENCE</scope>
    <source>
        <strain evidence="10">5MLIR</strain>
        <plasmid evidence="10">unnamed1</plasmid>
    </source>
</reference>
<evidence type="ECO:0000256" key="4">
    <source>
        <dbReference type="ARBA" id="ARBA00022692"/>
    </source>
</evidence>
<gene>
    <name evidence="10" type="ORF">M9799_17730</name>
</gene>
<evidence type="ECO:0000256" key="7">
    <source>
        <dbReference type="ARBA" id="ARBA00023139"/>
    </source>
</evidence>
<keyword evidence="3 9" id="KW-1134">Transmembrane beta strand</keyword>
<dbReference type="SUPFAM" id="SSF56954">
    <property type="entry name" value="Outer membrane efflux proteins (OEP)"/>
    <property type="match status" value="1"/>
</dbReference>
<evidence type="ECO:0000256" key="5">
    <source>
        <dbReference type="ARBA" id="ARBA00022729"/>
    </source>
</evidence>
<dbReference type="Proteomes" id="UP001162800">
    <property type="component" value="Plasmid unnamed1"/>
</dbReference>
<evidence type="ECO:0000313" key="10">
    <source>
        <dbReference type="EMBL" id="UYG53775.1"/>
    </source>
</evidence>
<dbReference type="InterPro" id="IPR010131">
    <property type="entry name" value="MdtP/NodT-like"/>
</dbReference>
<evidence type="ECO:0000256" key="8">
    <source>
        <dbReference type="ARBA" id="ARBA00023288"/>
    </source>
</evidence>
<dbReference type="Gene3D" id="1.20.1600.10">
    <property type="entry name" value="Outer membrane efflux proteins (OEP)"/>
    <property type="match status" value="1"/>
</dbReference>
<keyword evidence="4 9" id="KW-0812">Transmembrane</keyword>
<name>A0ABY6GGH8_9BURK</name>
<dbReference type="PANTHER" id="PTHR30203">
    <property type="entry name" value="OUTER MEMBRANE CATION EFFLUX PROTEIN"/>
    <property type="match status" value="1"/>
</dbReference>
<protein>
    <submittedName>
        <fullName evidence="10">Efflux transporter outer membrane subunit</fullName>
    </submittedName>
</protein>
<organism evidence="10 11">
    <name type="scientific">Comamonas endophytica</name>
    <dbReference type="NCBI Taxonomy" id="2949090"/>
    <lineage>
        <taxon>Bacteria</taxon>
        <taxon>Pseudomonadati</taxon>
        <taxon>Pseudomonadota</taxon>
        <taxon>Betaproteobacteria</taxon>
        <taxon>Burkholderiales</taxon>
        <taxon>Comamonadaceae</taxon>
        <taxon>Comamonas</taxon>
    </lineage>
</organism>
<evidence type="ECO:0000313" key="11">
    <source>
        <dbReference type="Proteomes" id="UP001162800"/>
    </source>
</evidence>
<comment type="similarity">
    <text evidence="2 9">Belongs to the outer membrane factor (OMF) (TC 1.B.17) family.</text>
</comment>
<evidence type="ECO:0000256" key="6">
    <source>
        <dbReference type="ARBA" id="ARBA00023136"/>
    </source>
</evidence>
<dbReference type="EMBL" id="CP106882">
    <property type="protein sequence ID" value="UYG53775.1"/>
    <property type="molecule type" value="Genomic_DNA"/>
</dbReference>
<feature type="signal peptide" evidence="9">
    <location>
        <begin position="1"/>
        <end position="27"/>
    </location>
</feature>
<dbReference type="NCBIfam" id="TIGR01845">
    <property type="entry name" value="outer_NodT"/>
    <property type="match status" value="1"/>
</dbReference>